<dbReference type="RefSeq" id="WP_219534661.1">
    <property type="nucleotide sequence ID" value="NZ_JAHKRM010000023.1"/>
</dbReference>
<feature type="region of interest" description="Disordered" evidence="1">
    <location>
        <begin position="1"/>
        <end position="22"/>
    </location>
</feature>
<proteinExistence type="predicted"/>
<evidence type="ECO:0000313" key="3">
    <source>
        <dbReference type="Proteomes" id="UP001597097"/>
    </source>
</evidence>
<comment type="caution">
    <text evidence="2">The sequence shown here is derived from an EMBL/GenBank/DDBJ whole genome shotgun (WGS) entry which is preliminary data.</text>
</comment>
<keyword evidence="3" id="KW-1185">Reference proteome</keyword>
<evidence type="ECO:0008006" key="4">
    <source>
        <dbReference type="Google" id="ProtNLM"/>
    </source>
</evidence>
<gene>
    <name evidence="2" type="ORF">ACFSJ0_10775</name>
</gene>
<evidence type="ECO:0000313" key="2">
    <source>
        <dbReference type="EMBL" id="MFD1537519.1"/>
    </source>
</evidence>
<dbReference type="Proteomes" id="UP001597097">
    <property type="component" value="Unassembled WGS sequence"/>
</dbReference>
<evidence type="ECO:0000256" key="1">
    <source>
        <dbReference type="SAM" id="MobiDB-lite"/>
    </source>
</evidence>
<accession>A0ABW4G4H4</accession>
<organism evidence="2 3">
    <name type="scientific">Nonomuraea guangzhouensis</name>
    <dbReference type="NCBI Taxonomy" id="1291555"/>
    <lineage>
        <taxon>Bacteria</taxon>
        <taxon>Bacillati</taxon>
        <taxon>Actinomycetota</taxon>
        <taxon>Actinomycetes</taxon>
        <taxon>Streptosporangiales</taxon>
        <taxon>Streptosporangiaceae</taxon>
        <taxon>Nonomuraea</taxon>
    </lineage>
</organism>
<feature type="compositionally biased region" description="Basic residues" evidence="1">
    <location>
        <begin position="7"/>
        <end position="20"/>
    </location>
</feature>
<sequence>MTATASRRPRGRGSRSRRPGGSRVLGALAGLVLLGSAVGLQTLNLTPNEISAPITTVGAKGQDVNAGRFAVRVNSVASARAVQGASGKVETEQLFLVVQASATSDTKPMHLGTPALLTPDGVTYDATDKIESTETLANPWVQPGFWVNGYFVFEIPPSALEGARVVFKLPGTALVEPFEPEAEVDLGIDGPAAARLKSAPSDVYTLKKS</sequence>
<name>A0ABW4G4H4_9ACTN</name>
<protein>
    <recommendedName>
        <fullName evidence="4">DUF4352 domain-containing protein</fullName>
    </recommendedName>
</protein>
<reference evidence="3" key="1">
    <citation type="journal article" date="2019" name="Int. J. Syst. Evol. Microbiol.">
        <title>The Global Catalogue of Microorganisms (GCM) 10K type strain sequencing project: providing services to taxonomists for standard genome sequencing and annotation.</title>
        <authorList>
            <consortium name="The Broad Institute Genomics Platform"/>
            <consortium name="The Broad Institute Genome Sequencing Center for Infectious Disease"/>
            <person name="Wu L."/>
            <person name="Ma J."/>
        </authorList>
    </citation>
    <scope>NUCLEOTIDE SEQUENCE [LARGE SCALE GENOMIC DNA]</scope>
    <source>
        <strain evidence="3">CGMCC 1.15399</strain>
    </source>
</reference>
<dbReference type="EMBL" id="JBHUCM010000010">
    <property type="protein sequence ID" value="MFD1537519.1"/>
    <property type="molecule type" value="Genomic_DNA"/>
</dbReference>